<dbReference type="Gene3D" id="3.30.750.24">
    <property type="entry name" value="STAS domain"/>
    <property type="match status" value="1"/>
</dbReference>
<keyword evidence="5" id="KW-1185">Reference proteome</keyword>
<dbReference type="PANTHER" id="PTHR33495">
    <property type="entry name" value="ANTI-SIGMA FACTOR ANTAGONIST TM_1081-RELATED-RELATED"/>
    <property type="match status" value="1"/>
</dbReference>
<dbReference type="InterPro" id="IPR003658">
    <property type="entry name" value="Anti-sigma_ant"/>
</dbReference>
<dbReference type="InterPro" id="IPR002645">
    <property type="entry name" value="STAS_dom"/>
</dbReference>
<comment type="caution">
    <text evidence="4">The sequence shown here is derived from an EMBL/GenBank/DDBJ whole genome shotgun (WGS) entry which is preliminary data.</text>
</comment>
<dbReference type="PATRIC" id="fig|1317124.6.peg.2987"/>
<dbReference type="Proteomes" id="UP000028607">
    <property type="component" value="Unassembled WGS sequence"/>
</dbReference>
<evidence type="ECO:0000256" key="1">
    <source>
        <dbReference type="ARBA" id="ARBA00009013"/>
    </source>
</evidence>
<dbReference type="STRING" id="1317124.DW2_14865"/>
<reference evidence="4 5" key="2">
    <citation type="journal article" date="2015" name="Antonie Van Leeuwenhoek">
        <title>Thioclava indica sp. nov., isolated from surface seawater of the Indian Ocean.</title>
        <authorList>
            <person name="Liu Y."/>
            <person name="Lai Q."/>
            <person name="Du J."/>
            <person name="Xu H."/>
            <person name="Jiang L."/>
            <person name="Shao Z."/>
        </authorList>
    </citation>
    <scope>NUCLEOTIDE SEQUENCE [LARGE SCALE GENOMIC DNA]</scope>
    <source>
        <strain evidence="4 5">13D2W-2</strain>
    </source>
</reference>
<dbReference type="Pfam" id="PF01740">
    <property type="entry name" value="STAS"/>
    <property type="match status" value="1"/>
</dbReference>
<dbReference type="AlphaFoldDB" id="A0A085TTG4"/>
<dbReference type="SUPFAM" id="SSF52091">
    <property type="entry name" value="SpoIIaa-like"/>
    <property type="match status" value="1"/>
</dbReference>
<dbReference type="NCBIfam" id="TIGR00377">
    <property type="entry name" value="ant_ant_sig"/>
    <property type="match status" value="1"/>
</dbReference>
<evidence type="ECO:0000313" key="5">
    <source>
        <dbReference type="Proteomes" id="UP000028607"/>
    </source>
</evidence>
<dbReference type="PANTHER" id="PTHR33495:SF2">
    <property type="entry name" value="ANTI-SIGMA FACTOR ANTAGONIST TM_1081-RELATED"/>
    <property type="match status" value="1"/>
</dbReference>
<evidence type="ECO:0000259" key="3">
    <source>
        <dbReference type="PROSITE" id="PS50801"/>
    </source>
</evidence>
<proteinExistence type="inferred from homology"/>
<sequence>MPEAIMNLSAEHREGVLVVHLAEPRLDAAIAIRFKERMREIADQPGTRVLIEMSKVEFLDSSGLGAVVAVMKSLAPDRQLELCALTPNVEKVFRLTRMDSVLSLHPDLETALGKGRKYA</sequence>
<dbReference type="eggNOG" id="COG1366">
    <property type="taxonomic scope" value="Bacteria"/>
</dbReference>
<accession>A0A085TTG4</accession>
<comment type="similarity">
    <text evidence="1 2">Belongs to the anti-sigma-factor antagonist family.</text>
</comment>
<dbReference type="EMBL" id="AQRC01000013">
    <property type="protein sequence ID" value="KFE34011.1"/>
    <property type="molecule type" value="Genomic_DNA"/>
</dbReference>
<gene>
    <name evidence="4" type="ORF">DW2_14865</name>
</gene>
<evidence type="ECO:0000256" key="2">
    <source>
        <dbReference type="RuleBase" id="RU003749"/>
    </source>
</evidence>
<dbReference type="GO" id="GO:0043856">
    <property type="term" value="F:anti-sigma factor antagonist activity"/>
    <property type="evidence" value="ECO:0007669"/>
    <property type="project" value="InterPro"/>
</dbReference>
<organism evidence="4 5">
    <name type="scientific">Thioclava atlantica</name>
    <dbReference type="NCBI Taxonomy" id="1317124"/>
    <lineage>
        <taxon>Bacteria</taxon>
        <taxon>Pseudomonadati</taxon>
        <taxon>Pseudomonadota</taxon>
        <taxon>Alphaproteobacteria</taxon>
        <taxon>Rhodobacterales</taxon>
        <taxon>Paracoccaceae</taxon>
        <taxon>Thioclava</taxon>
    </lineage>
</organism>
<protein>
    <recommendedName>
        <fullName evidence="2">Anti-sigma factor antagonist</fullName>
    </recommendedName>
</protein>
<reference evidence="5" key="1">
    <citation type="submission" date="2013-04" db="EMBL/GenBank/DDBJ databases">
        <title>Thioclava sp. 13D2W-2 Genome Sequencing.</title>
        <authorList>
            <person name="Lai Q."/>
            <person name="Li G."/>
            <person name="Shao Z."/>
        </authorList>
    </citation>
    <scope>NUCLEOTIDE SEQUENCE [LARGE SCALE GENOMIC DNA]</scope>
    <source>
        <strain evidence="5">13D2W-2</strain>
    </source>
</reference>
<dbReference type="CDD" id="cd07043">
    <property type="entry name" value="STAS_anti-anti-sigma_factors"/>
    <property type="match status" value="1"/>
</dbReference>
<name>A0A085TTG4_9RHOB</name>
<evidence type="ECO:0000313" key="4">
    <source>
        <dbReference type="EMBL" id="KFE34011.1"/>
    </source>
</evidence>
<feature type="domain" description="STAS" evidence="3">
    <location>
        <begin position="26"/>
        <end position="115"/>
    </location>
</feature>
<dbReference type="InterPro" id="IPR036513">
    <property type="entry name" value="STAS_dom_sf"/>
</dbReference>
<dbReference type="PROSITE" id="PS50801">
    <property type="entry name" value="STAS"/>
    <property type="match status" value="1"/>
</dbReference>